<dbReference type="Gene3D" id="2.60.40.3620">
    <property type="match status" value="1"/>
</dbReference>
<evidence type="ECO:0000259" key="2">
    <source>
        <dbReference type="Pfam" id="PF14292"/>
    </source>
</evidence>
<dbReference type="InterPro" id="IPR025970">
    <property type="entry name" value="SusE"/>
</dbReference>
<protein>
    <submittedName>
        <fullName evidence="3">SusE-like outer membrane protein</fullName>
    </submittedName>
</protein>
<evidence type="ECO:0000313" key="3">
    <source>
        <dbReference type="EMBL" id="TDQ11064.1"/>
    </source>
</evidence>
<dbReference type="PROSITE" id="PS51257">
    <property type="entry name" value="PROKAR_LIPOPROTEIN"/>
    <property type="match status" value="1"/>
</dbReference>
<evidence type="ECO:0000256" key="1">
    <source>
        <dbReference type="SAM" id="SignalP"/>
    </source>
</evidence>
<evidence type="ECO:0000313" key="4">
    <source>
        <dbReference type="Proteomes" id="UP000295620"/>
    </source>
</evidence>
<comment type="caution">
    <text evidence="3">The sequence shown here is derived from an EMBL/GenBank/DDBJ whole genome shotgun (WGS) entry which is preliminary data.</text>
</comment>
<feature type="chain" id="PRO_5020335087" evidence="1">
    <location>
        <begin position="26"/>
        <end position="372"/>
    </location>
</feature>
<name>A0A4R6SX24_9SPHI</name>
<dbReference type="OrthoDB" id="975117at2"/>
<feature type="domain" description="SusE outer membrane protein" evidence="2">
    <location>
        <begin position="39"/>
        <end position="136"/>
    </location>
</feature>
<dbReference type="RefSeq" id="WP_133574172.1">
    <property type="nucleotide sequence ID" value="NZ_SNYC01000003.1"/>
</dbReference>
<dbReference type="EMBL" id="SNYC01000003">
    <property type="protein sequence ID" value="TDQ11064.1"/>
    <property type="molecule type" value="Genomic_DNA"/>
</dbReference>
<dbReference type="Pfam" id="PF14292">
    <property type="entry name" value="SusE"/>
    <property type="match status" value="1"/>
</dbReference>
<organism evidence="3 4">
    <name type="scientific">Pedobacter metabolipauper</name>
    <dbReference type="NCBI Taxonomy" id="425513"/>
    <lineage>
        <taxon>Bacteria</taxon>
        <taxon>Pseudomonadati</taxon>
        <taxon>Bacteroidota</taxon>
        <taxon>Sphingobacteriia</taxon>
        <taxon>Sphingobacteriales</taxon>
        <taxon>Sphingobacteriaceae</taxon>
        <taxon>Pedobacter</taxon>
    </lineage>
</organism>
<dbReference type="AlphaFoldDB" id="A0A4R6SX24"/>
<dbReference type="Proteomes" id="UP000295620">
    <property type="component" value="Unassembled WGS sequence"/>
</dbReference>
<keyword evidence="1" id="KW-0732">Signal</keyword>
<sequence length="372" mass="39574">MRTLLNQFLLTMIIALLFCSCEKEASQNIIAAPVSGIQGFAASATSLVLSSATDTRNVVTFSFNAPDYGVKVVPSYTLQFDVPSDTSGVNGWANAIDVKLAGDSLKKTFLGADFNALLSVQLMLPTGTNSTIVVRLRSEVKQNSGLSSTVKPVYSVLTMTVNPYKSFVEYPALMVKGGNSWRTPATRTNGLILTSAKFNAKYEGYLDLPNADGWGGDAFTLVSSRDAKVYGWGTSATTLSEGGGNLWLSPSPNHMKVNVDLDALTITYTPVKFFISGDDNAWSLSGTPMVYNAATKVWTASNVALTAGKTFVFTVNGGYEISYKLDKAENGSLMFAGAPAWGGVNIPVAKTGVFTVTLDMSAGDGNYTYSVK</sequence>
<reference evidence="3 4" key="1">
    <citation type="submission" date="2019-03" db="EMBL/GenBank/DDBJ databases">
        <title>Genomic Encyclopedia of Archaeal and Bacterial Type Strains, Phase II (KMG-II): from individual species to whole genera.</title>
        <authorList>
            <person name="Goeker M."/>
        </authorList>
    </citation>
    <scope>NUCLEOTIDE SEQUENCE [LARGE SCALE GENOMIC DNA]</scope>
    <source>
        <strain evidence="3 4">DSM 19035</strain>
    </source>
</reference>
<feature type="signal peptide" evidence="1">
    <location>
        <begin position="1"/>
        <end position="25"/>
    </location>
</feature>
<accession>A0A4R6SX24</accession>
<gene>
    <name evidence="3" type="ORF">ATK78_0178</name>
</gene>
<keyword evidence="4" id="KW-1185">Reference proteome</keyword>
<proteinExistence type="predicted"/>